<feature type="compositionally biased region" description="Polar residues" evidence="1">
    <location>
        <begin position="164"/>
        <end position="174"/>
    </location>
</feature>
<protein>
    <submittedName>
        <fullName evidence="2">Uncharacterized protein</fullName>
    </submittedName>
</protein>
<evidence type="ECO:0000256" key="1">
    <source>
        <dbReference type="SAM" id="MobiDB-lite"/>
    </source>
</evidence>
<name>A0ABY0HGD7_9PEZI</name>
<organism evidence="2 3">
    <name type="scientific">Monosporascus cannonballus</name>
    <dbReference type="NCBI Taxonomy" id="155416"/>
    <lineage>
        <taxon>Eukaryota</taxon>
        <taxon>Fungi</taxon>
        <taxon>Dikarya</taxon>
        <taxon>Ascomycota</taxon>
        <taxon>Pezizomycotina</taxon>
        <taxon>Sordariomycetes</taxon>
        <taxon>Xylariomycetidae</taxon>
        <taxon>Xylariales</taxon>
        <taxon>Xylariales incertae sedis</taxon>
        <taxon>Monosporascus</taxon>
    </lineage>
</organism>
<reference evidence="2 3" key="1">
    <citation type="submission" date="2018-06" db="EMBL/GenBank/DDBJ databases">
        <title>Complete Genomes of Monosporascus.</title>
        <authorList>
            <person name="Robinson A.J."/>
            <person name="Natvig D.O."/>
        </authorList>
    </citation>
    <scope>NUCLEOTIDE SEQUENCE [LARGE SCALE GENOMIC DNA]</scope>
    <source>
        <strain evidence="2 3">CBS 609.92</strain>
    </source>
</reference>
<keyword evidence="3" id="KW-1185">Reference proteome</keyword>
<feature type="compositionally biased region" description="Low complexity" evidence="1">
    <location>
        <begin position="146"/>
        <end position="156"/>
    </location>
</feature>
<proteinExistence type="predicted"/>
<gene>
    <name evidence="2" type="ORF">DL762_002525</name>
</gene>
<dbReference type="Proteomes" id="UP000294003">
    <property type="component" value="Unassembled WGS sequence"/>
</dbReference>
<accession>A0ABY0HGD7</accession>
<evidence type="ECO:0000313" key="3">
    <source>
        <dbReference type="Proteomes" id="UP000294003"/>
    </source>
</evidence>
<evidence type="ECO:0000313" key="2">
    <source>
        <dbReference type="EMBL" id="RYO90779.1"/>
    </source>
</evidence>
<dbReference type="EMBL" id="QJNS01000050">
    <property type="protein sequence ID" value="RYO90779.1"/>
    <property type="molecule type" value="Genomic_DNA"/>
</dbReference>
<feature type="region of interest" description="Disordered" evidence="1">
    <location>
        <begin position="146"/>
        <end position="174"/>
    </location>
</feature>
<comment type="caution">
    <text evidence="2">The sequence shown here is derived from an EMBL/GenBank/DDBJ whole genome shotgun (WGS) entry which is preliminary data.</text>
</comment>
<sequence length="174" mass="19574">MRNPFDGFGSLLQRRQENLGIIYTEPRDSANGSFIFPRSWPIVFGETSTINIKWSTIYEGINLYYYQRGKVATSVQIATTEWYMWEVKTEEANVTEPFVFRIVNAHGTDDEQLNGGFWSTSFFIRRDILVETVTSTSTSTLITTSSLSSTRSSTSSPLPPGAQELTQEAGNSLM</sequence>